<dbReference type="SMART" id="SM00220">
    <property type="entry name" value="S_TKc"/>
    <property type="match status" value="1"/>
</dbReference>
<dbReference type="SUPFAM" id="SSF56112">
    <property type="entry name" value="Protein kinase-like (PK-like)"/>
    <property type="match status" value="1"/>
</dbReference>
<dbReference type="EMBL" id="JANAWD010000617">
    <property type="protein sequence ID" value="KAJ3477232.1"/>
    <property type="molecule type" value="Genomic_DNA"/>
</dbReference>
<evidence type="ECO:0000313" key="2">
    <source>
        <dbReference type="EMBL" id="KAJ3477232.1"/>
    </source>
</evidence>
<gene>
    <name evidence="2" type="ORF">NLI96_g10605</name>
</gene>
<dbReference type="PROSITE" id="PS50011">
    <property type="entry name" value="PROTEIN_KINASE_DOM"/>
    <property type="match status" value="1"/>
</dbReference>
<evidence type="ECO:0000313" key="3">
    <source>
        <dbReference type="Proteomes" id="UP001212997"/>
    </source>
</evidence>
<comment type="caution">
    <text evidence="2">The sequence shown here is derived from an EMBL/GenBank/DDBJ whole genome shotgun (WGS) entry which is preliminary data.</text>
</comment>
<reference evidence="2" key="1">
    <citation type="submission" date="2022-07" db="EMBL/GenBank/DDBJ databases">
        <title>Genome Sequence of Physisporinus lineatus.</title>
        <authorList>
            <person name="Buettner E."/>
        </authorList>
    </citation>
    <scope>NUCLEOTIDE SEQUENCE</scope>
    <source>
        <strain evidence="2">VT162</strain>
    </source>
</reference>
<sequence length="385" mass="44979">MSVGSDNAITTSALREANDKSQVNPDLELLQYEVFWRDHQVWLQSKGYMLRPRYHPNWVSSSLSHDPERCYPRAEDAVIADSDCILDAQRIATGELVILKKVSKTYHPDEALIQMYLNFGALATHPHNHCAPLHEVLQSPYDEDTMLLVLPLYRSFDSPPFKTVGEIVEFFRQIFEGLKFMHDCGVAHRDCGYLNIMMDGTNLYPEGFHPMAQMRHPSWNQTLAKHYTRTRAPVKYYFIDFGISCMFDPGDPDPREWPIRAGDKSAPEIRDDLEGPINPFPTDVYYIGNLIRTEIGEDYRGIDFMDELVADMVQADPMKRPTMDVVVKRFEEIRRSLSWWKLRQRLRKPEEDQLWLLTFLRDVPHFFRVIRDITMLRSAVPMYKQ</sequence>
<protein>
    <recommendedName>
        <fullName evidence="1">Protein kinase domain-containing protein</fullName>
    </recommendedName>
</protein>
<name>A0AAD5YE27_9APHY</name>
<dbReference type="InterPro" id="IPR000719">
    <property type="entry name" value="Prot_kinase_dom"/>
</dbReference>
<organism evidence="2 3">
    <name type="scientific">Meripilus lineatus</name>
    <dbReference type="NCBI Taxonomy" id="2056292"/>
    <lineage>
        <taxon>Eukaryota</taxon>
        <taxon>Fungi</taxon>
        <taxon>Dikarya</taxon>
        <taxon>Basidiomycota</taxon>
        <taxon>Agaricomycotina</taxon>
        <taxon>Agaricomycetes</taxon>
        <taxon>Polyporales</taxon>
        <taxon>Meripilaceae</taxon>
        <taxon>Meripilus</taxon>
    </lineage>
</organism>
<dbReference type="GO" id="GO:0005524">
    <property type="term" value="F:ATP binding"/>
    <property type="evidence" value="ECO:0007669"/>
    <property type="project" value="InterPro"/>
</dbReference>
<dbReference type="AlphaFoldDB" id="A0AAD5YE27"/>
<dbReference type="GO" id="GO:0004672">
    <property type="term" value="F:protein kinase activity"/>
    <property type="evidence" value="ECO:0007669"/>
    <property type="project" value="InterPro"/>
</dbReference>
<feature type="domain" description="Protein kinase" evidence="1">
    <location>
        <begin position="71"/>
        <end position="360"/>
    </location>
</feature>
<keyword evidence="3" id="KW-1185">Reference proteome</keyword>
<evidence type="ECO:0000259" key="1">
    <source>
        <dbReference type="PROSITE" id="PS50011"/>
    </source>
</evidence>
<dbReference type="Gene3D" id="1.10.510.10">
    <property type="entry name" value="Transferase(Phosphotransferase) domain 1"/>
    <property type="match status" value="1"/>
</dbReference>
<dbReference type="Proteomes" id="UP001212997">
    <property type="component" value="Unassembled WGS sequence"/>
</dbReference>
<accession>A0AAD5YE27</accession>
<dbReference type="InterPro" id="IPR011009">
    <property type="entry name" value="Kinase-like_dom_sf"/>
</dbReference>
<proteinExistence type="predicted"/>